<dbReference type="SMART" id="SM00248">
    <property type="entry name" value="ANK"/>
    <property type="match status" value="4"/>
</dbReference>
<dbReference type="PANTHER" id="PTHR10039:SF14">
    <property type="entry name" value="NACHT DOMAIN-CONTAINING PROTEIN"/>
    <property type="match status" value="1"/>
</dbReference>
<keyword evidence="6" id="KW-1185">Reference proteome</keyword>
<evidence type="ECO:0000256" key="3">
    <source>
        <dbReference type="SAM" id="MobiDB-lite"/>
    </source>
</evidence>
<feature type="compositionally biased region" description="Low complexity" evidence="3">
    <location>
        <begin position="345"/>
        <end position="362"/>
    </location>
</feature>
<evidence type="ECO:0000256" key="2">
    <source>
        <dbReference type="PROSITE-ProRule" id="PRU00023"/>
    </source>
</evidence>
<dbReference type="InterPro" id="IPR002110">
    <property type="entry name" value="Ankyrin_rpt"/>
</dbReference>
<name>A0AAE0HA44_9PEZI</name>
<accession>A0AAE0HA44</accession>
<dbReference type="Gene3D" id="1.25.40.20">
    <property type="entry name" value="Ankyrin repeat-containing domain"/>
    <property type="match status" value="1"/>
</dbReference>
<organism evidence="5 6">
    <name type="scientific">Chaetomium fimeti</name>
    <dbReference type="NCBI Taxonomy" id="1854472"/>
    <lineage>
        <taxon>Eukaryota</taxon>
        <taxon>Fungi</taxon>
        <taxon>Dikarya</taxon>
        <taxon>Ascomycota</taxon>
        <taxon>Pezizomycotina</taxon>
        <taxon>Sordariomycetes</taxon>
        <taxon>Sordariomycetidae</taxon>
        <taxon>Sordariales</taxon>
        <taxon>Chaetomiaceae</taxon>
        <taxon>Chaetomium</taxon>
    </lineage>
</organism>
<protein>
    <recommendedName>
        <fullName evidence="4">Nephrocystin 3-like N-terminal domain-containing protein</fullName>
    </recommendedName>
</protein>
<evidence type="ECO:0000313" key="6">
    <source>
        <dbReference type="Proteomes" id="UP001278766"/>
    </source>
</evidence>
<dbReference type="PROSITE" id="PS50297">
    <property type="entry name" value="ANK_REP_REGION"/>
    <property type="match status" value="1"/>
</dbReference>
<comment type="caution">
    <text evidence="5">The sequence shown here is derived from an EMBL/GenBank/DDBJ whole genome shotgun (WGS) entry which is preliminary data.</text>
</comment>
<dbReference type="PANTHER" id="PTHR10039">
    <property type="entry name" value="AMELOGENIN"/>
    <property type="match status" value="1"/>
</dbReference>
<dbReference type="Pfam" id="PF00023">
    <property type="entry name" value="Ank"/>
    <property type="match status" value="1"/>
</dbReference>
<dbReference type="InterPro" id="IPR036770">
    <property type="entry name" value="Ankyrin_rpt-contain_sf"/>
</dbReference>
<dbReference type="GeneID" id="87837841"/>
<reference evidence="5" key="2">
    <citation type="submission" date="2023-06" db="EMBL/GenBank/DDBJ databases">
        <authorList>
            <consortium name="Lawrence Berkeley National Laboratory"/>
            <person name="Haridas S."/>
            <person name="Hensen N."/>
            <person name="Bonometti L."/>
            <person name="Westerberg I."/>
            <person name="Brannstrom I.O."/>
            <person name="Guillou S."/>
            <person name="Cros-Aarteil S."/>
            <person name="Calhoun S."/>
            <person name="Kuo A."/>
            <person name="Mondo S."/>
            <person name="Pangilinan J."/>
            <person name="Riley R."/>
            <person name="Labutti K."/>
            <person name="Andreopoulos B."/>
            <person name="Lipzen A."/>
            <person name="Chen C."/>
            <person name="Yanf M."/>
            <person name="Daum C."/>
            <person name="Ng V."/>
            <person name="Clum A."/>
            <person name="Steindorff A."/>
            <person name="Ohm R."/>
            <person name="Martin F."/>
            <person name="Silar P."/>
            <person name="Natvig D."/>
            <person name="Lalanne C."/>
            <person name="Gautier V."/>
            <person name="Ament-Velasquez S.L."/>
            <person name="Kruys A."/>
            <person name="Hutchinson M.I."/>
            <person name="Powell A.J."/>
            <person name="Barry K."/>
            <person name="Miller A.N."/>
            <person name="Grigoriev I.V."/>
            <person name="Debuchy R."/>
            <person name="Gladieux P."/>
            <person name="Thoren M.H."/>
            <person name="Johannesson H."/>
        </authorList>
    </citation>
    <scope>NUCLEOTIDE SEQUENCE</scope>
    <source>
        <strain evidence="5">CBS 168.71</strain>
    </source>
</reference>
<dbReference type="Proteomes" id="UP001278766">
    <property type="component" value="Unassembled WGS sequence"/>
</dbReference>
<dbReference type="PROSITE" id="PS50088">
    <property type="entry name" value="ANK_REPEAT"/>
    <property type="match status" value="1"/>
</dbReference>
<evidence type="ECO:0000256" key="1">
    <source>
        <dbReference type="ARBA" id="ARBA00022737"/>
    </source>
</evidence>
<keyword evidence="2" id="KW-0040">ANK repeat</keyword>
<feature type="region of interest" description="Disordered" evidence="3">
    <location>
        <begin position="342"/>
        <end position="370"/>
    </location>
</feature>
<dbReference type="EMBL" id="JAUEPN010000008">
    <property type="protein sequence ID" value="KAK3291786.1"/>
    <property type="molecule type" value="Genomic_DNA"/>
</dbReference>
<dbReference type="SUPFAM" id="SSF48403">
    <property type="entry name" value="Ankyrin repeat"/>
    <property type="match status" value="1"/>
</dbReference>
<proteinExistence type="predicted"/>
<gene>
    <name evidence="5" type="ORF">B0H64DRAFT_329742</name>
</gene>
<feature type="repeat" description="ANK" evidence="2">
    <location>
        <begin position="506"/>
        <end position="538"/>
    </location>
</feature>
<feature type="domain" description="Nephrocystin 3-like N-terminal" evidence="4">
    <location>
        <begin position="4"/>
        <end position="105"/>
    </location>
</feature>
<keyword evidence="1" id="KW-0677">Repeat</keyword>
<dbReference type="Pfam" id="PF12796">
    <property type="entry name" value="Ank_2"/>
    <property type="match status" value="1"/>
</dbReference>
<dbReference type="InterPro" id="IPR056884">
    <property type="entry name" value="NPHP3-like_N"/>
</dbReference>
<dbReference type="RefSeq" id="XP_062655300.1">
    <property type="nucleotide sequence ID" value="XM_062800893.1"/>
</dbReference>
<dbReference type="AlphaFoldDB" id="A0AAE0HA44"/>
<dbReference type="Pfam" id="PF24883">
    <property type="entry name" value="NPHP3_N"/>
    <property type="match status" value="1"/>
</dbReference>
<evidence type="ECO:0000313" key="5">
    <source>
        <dbReference type="EMBL" id="KAK3291786.1"/>
    </source>
</evidence>
<reference evidence="5" key="1">
    <citation type="journal article" date="2023" name="Mol. Phylogenet. Evol.">
        <title>Genome-scale phylogeny and comparative genomics of the fungal order Sordariales.</title>
        <authorList>
            <person name="Hensen N."/>
            <person name="Bonometti L."/>
            <person name="Westerberg I."/>
            <person name="Brannstrom I.O."/>
            <person name="Guillou S."/>
            <person name="Cros-Aarteil S."/>
            <person name="Calhoun S."/>
            <person name="Haridas S."/>
            <person name="Kuo A."/>
            <person name="Mondo S."/>
            <person name="Pangilinan J."/>
            <person name="Riley R."/>
            <person name="LaButti K."/>
            <person name="Andreopoulos B."/>
            <person name="Lipzen A."/>
            <person name="Chen C."/>
            <person name="Yan M."/>
            <person name="Daum C."/>
            <person name="Ng V."/>
            <person name="Clum A."/>
            <person name="Steindorff A."/>
            <person name="Ohm R.A."/>
            <person name="Martin F."/>
            <person name="Silar P."/>
            <person name="Natvig D.O."/>
            <person name="Lalanne C."/>
            <person name="Gautier V."/>
            <person name="Ament-Velasquez S.L."/>
            <person name="Kruys A."/>
            <person name="Hutchinson M.I."/>
            <person name="Powell A.J."/>
            <person name="Barry K."/>
            <person name="Miller A.N."/>
            <person name="Grigoriev I.V."/>
            <person name="Debuchy R."/>
            <person name="Gladieux P."/>
            <person name="Hiltunen Thoren M."/>
            <person name="Johannesson H."/>
        </authorList>
    </citation>
    <scope>NUCLEOTIDE SEQUENCE</scope>
    <source>
        <strain evidence="5">CBS 168.71</strain>
    </source>
</reference>
<evidence type="ECO:0000259" key="4">
    <source>
        <dbReference type="Pfam" id="PF24883"/>
    </source>
</evidence>
<sequence>MDLLLVSLIRQLASKCQGFRDNKSLKWFRSHQDSGELPDDTNELFNYLKKFISKVDKDVFIVLDGLDQVPERQRAAKTGPLKLLDIIKKLTRQGYPNLHILLVSRDEKDIRLCLETNMKDMLVSVDVKQQLGADLDNFVERKLEDMPILKGNQPLRQAVKKRLNHGHDGNFLWAASVLSQVSQSLDAEEIRDVLNKIPDNIVGMYQTALEKVAAKDTKRMKLILLWMLRQQRPLSQAELAAAVGLHSPSVVTDICTKVLIQTSKQSVVVAGQERDLDVFRFTHFSVQEYLEAVFVGSQEKLGTKLEKVDRFRFPLPADAHIQLTRRCLAILSACFSSQKDKAAITDDGPGSDSDASASGLDTSHGDVTAASSDAEDTDYLYGDWGSYTSTSSSIADSKCTEGPARRYAAEYWFHHYNMVDKRKASSRQIKDLDAEICSQLLLDNKKLRFWLKTYDPEGGKDEDVPSPVYYVVKLGLEGILAQIITQFGRPRNDTVDRKPILDWRGSEGTALQLAAHLGDSDALDALIEHGADVNSEKGLHGTALYASAARGDENAVKQLVDAGAVCTGTEDGPLGNPLHIAAFRGHDTVIRLLLDRDRVAVDHRADPFCTALQAASAARKHTTVKLLLDHDADPNIVGGWLGTAAQAASTHLGWPGNDDIVETLVAKKADFVTGPSFWSTAYKRASFRDEMGQELISKSYHSLLLQYRIPNSAGLHELQHPQRLLAVAICQWTLPADRLVNSDPVFKGLLCRVPFQDQLDAIRQAIPRLELTMQHVRHKDFLHKALFWSGINYILNRLPLLINQCLGQVRRQLRYEPEESARVHASPALPLRWAFKEFEDGYEPCYQDAWPRRSLISGFRMRNRRKQWRSPWGEDSRDQMSSLARSDLIAVDLMHRRQRHRHLEEALLTTSGYIDPGESGESRESAAHKELQLASEPGVWVMSDILDLVKDLLVYGDRCVRYQDAVSDATETAALGHRKRIEDLTFELFSVVIRLAFLVGGRIEAVDLQLLPDPVRLLTAVRLKRIKQLDAMCEQDFASKSPCGRAPADNHAGLKAQEIAAAVARQVEQSIEGKLASSRADMVREIQSQVSGVVKEEVSRLVGQMQQGLEEKMDEMQRQLAEVQETQARRGLLW</sequence>